<dbReference type="EMBL" id="RXPE01000014">
    <property type="protein sequence ID" value="RTR26695.1"/>
    <property type="molecule type" value="Genomic_DNA"/>
</dbReference>
<gene>
    <name evidence="1" type="ORF">EJ104_07760</name>
</gene>
<keyword evidence="2" id="KW-1185">Reference proteome</keyword>
<protein>
    <recommendedName>
        <fullName evidence="3">Calcineurin-like phosphoesterase domain-containing protein</fullName>
    </recommendedName>
</protein>
<sequence>MLGPATALASGSSAPQPPTPFSFIAFGDMPYGQSAEVYQRYTELLQVIDAQNPAFSVHVGDIKSGSTPCSDELLRQVRDSFQTLKHPLIYTPGDNEWTDCHREKAGRYDPLERLAFLRREFFGAGGQSLGAAPMPLTSQTDLPENTRWQRGGVTFATLHVVGSNNGLERNAQMAGEYFTRNAANLAWLKGTFAQARESGSAGVVLVMQADMFEQPGLSGFADMLSALKAEAAAFAGPVLLVHGDSHVLKFDQPFNTYDDSSAPNIFRLEVPGDQRMQAVQVTVDAARPEVFSFRVLGTPN</sequence>
<evidence type="ECO:0008006" key="3">
    <source>
        <dbReference type="Google" id="ProtNLM"/>
    </source>
</evidence>
<dbReference type="OrthoDB" id="58809at2"/>
<evidence type="ECO:0000313" key="1">
    <source>
        <dbReference type="EMBL" id="RTR26695.1"/>
    </source>
</evidence>
<dbReference type="InterPro" id="IPR029052">
    <property type="entry name" value="Metallo-depent_PP-like"/>
</dbReference>
<reference evidence="1 2" key="1">
    <citation type="submission" date="2018-12" db="EMBL/GenBank/DDBJ databases">
        <title>Deinococcus radiophilus ATCC 27603 genome sequencing and assembly.</title>
        <authorList>
            <person name="Maclea K.S."/>
            <person name="Maynard C.R."/>
        </authorList>
    </citation>
    <scope>NUCLEOTIDE SEQUENCE [LARGE SCALE GENOMIC DNA]</scope>
    <source>
        <strain evidence="1 2">ATCC 27603</strain>
    </source>
</reference>
<dbReference type="Proteomes" id="UP000277766">
    <property type="component" value="Unassembled WGS sequence"/>
</dbReference>
<dbReference type="Gene3D" id="3.60.21.10">
    <property type="match status" value="1"/>
</dbReference>
<dbReference type="AlphaFoldDB" id="A0A3S0I7P6"/>
<comment type="caution">
    <text evidence="1">The sequence shown here is derived from an EMBL/GenBank/DDBJ whole genome shotgun (WGS) entry which is preliminary data.</text>
</comment>
<organism evidence="1 2">
    <name type="scientific">Deinococcus radiophilus</name>
    <dbReference type="NCBI Taxonomy" id="32062"/>
    <lineage>
        <taxon>Bacteria</taxon>
        <taxon>Thermotogati</taxon>
        <taxon>Deinococcota</taxon>
        <taxon>Deinococci</taxon>
        <taxon>Deinococcales</taxon>
        <taxon>Deinococcaceae</taxon>
        <taxon>Deinococcus</taxon>
    </lineage>
</organism>
<accession>A0A3S0I7P6</accession>
<name>A0A3S0I7P6_9DEIO</name>
<dbReference type="SUPFAM" id="SSF56300">
    <property type="entry name" value="Metallo-dependent phosphatases"/>
    <property type="match status" value="1"/>
</dbReference>
<proteinExistence type="predicted"/>
<evidence type="ECO:0000313" key="2">
    <source>
        <dbReference type="Proteomes" id="UP000277766"/>
    </source>
</evidence>